<feature type="transmembrane region" description="Helical" evidence="1">
    <location>
        <begin position="118"/>
        <end position="143"/>
    </location>
</feature>
<organism evidence="2 3">
    <name type="scientific">Pseudolysinimonas yzui</name>
    <dbReference type="NCBI Taxonomy" id="2708254"/>
    <lineage>
        <taxon>Bacteria</taxon>
        <taxon>Bacillati</taxon>
        <taxon>Actinomycetota</taxon>
        <taxon>Actinomycetes</taxon>
        <taxon>Micrococcales</taxon>
        <taxon>Microbacteriaceae</taxon>
        <taxon>Pseudolysinimonas</taxon>
    </lineage>
</organism>
<evidence type="ECO:0000256" key="1">
    <source>
        <dbReference type="SAM" id="Phobius"/>
    </source>
</evidence>
<feature type="transmembrane region" description="Helical" evidence="1">
    <location>
        <begin position="183"/>
        <end position="202"/>
    </location>
</feature>
<keyword evidence="1" id="KW-0472">Membrane</keyword>
<feature type="transmembrane region" description="Helical" evidence="1">
    <location>
        <begin position="47"/>
        <end position="66"/>
    </location>
</feature>
<dbReference type="EMBL" id="BNAI01000002">
    <property type="protein sequence ID" value="GHF14094.1"/>
    <property type="molecule type" value="Genomic_DNA"/>
</dbReference>
<evidence type="ECO:0000313" key="2">
    <source>
        <dbReference type="EMBL" id="GHF14094.1"/>
    </source>
</evidence>
<dbReference type="Pfam" id="PF06197">
    <property type="entry name" value="DUF998"/>
    <property type="match status" value="1"/>
</dbReference>
<name>A0A8J3GQD1_9MICO</name>
<dbReference type="Proteomes" id="UP000617531">
    <property type="component" value="Unassembled WGS sequence"/>
</dbReference>
<accession>A0A8J3GQD1</accession>
<keyword evidence="1" id="KW-0812">Transmembrane</keyword>
<comment type="caution">
    <text evidence="2">The sequence shown here is derived from an EMBL/GenBank/DDBJ whole genome shotgun (WGS) entry which is preliminary data.</text>
</comment>
<keyword evidence="1" id="KW-1133">Transmembrane helix</keyword>
<dbReference type="AlphaFoldDB" id="A0A8J3GQD1"/>
<evidence type="ECO:0008006" key="4">
    <source>
        <dbReference type="Google" id="ProtNLM"/>
    </source>
</evidence>
<reference evidence="2" key="1">
    <citation type="journal article" date="2014" name="Int. J. Syst. Evol. Microbiol.">
        <title>Complete genome sequence of Corynebacterium casei LMG S-19264T (=DSM 44701T), isolated from a smear-ripened cheese.</title>
        <authorList>
            <consortium name="US DOE Joint Genome Institute (JGI-PGF)"/>
            <person name="Walter F."/>
            <person name="Albersmeier A."/>
            <person name="Kalinowski J."/>
            <person name="Ruckert C."/>
        </authorList>
    </citation>
    <scope>NUCLEOTIDE SEQUENCE</scope>
    <source>
        <strain evidence="2">CGMCC 1.16548</strain>
    </source>
</reference>
<gene>
    <name evidence="2" type="ORF">GCM10011600_13780</name>
</gene>
<feature type="transmembrane region" description="Helical" evidence="1">
    <location>
        <begin position="150"/>
        <end position="171"/>
    </location>
</feature>
<sequence>MLDRFAAAAGTVLVLASLVIIWVARLGVPRDLYVSELGADGEPTAAWFERALLLLVAGGFAVAWAGRRIRSRIPVLRSWPPSVTLGAASALFLVASQVPCTSGCPVPQFGPGLSWQDLGHVSAATLAFALAAWTMLQCAFAVGHRAIRRFSLIAAVSVAVIAATGGLMSVFDFYANLGSRLEFVATTLGIAWVAVYGIALTFERRSALAAHRPQQVVGEHDEAADLGVVAVDPTAFGFARDGNELLVSLPDDERSLSA</sequence>
<reference evidence="2" key="2">
    <citation type="submission" date="2020-09" db="EMBL/GenBank/DDBJ databases">
        <authorList>
            <person name="Sun Q."/>
            <person name="Zhou Y."/>
        </authorList>
    </citation>
    <scope>NUCLEOTIDE SEQUENCE</scope>
    <source>
        <strain evidence="2">CGMCC 1.16548</strain>
    </source>
</reference>
<keyword evidence="3" id="KW-1185">Reference proteome</keyword>
<dbReference type="InterPro" id="IPR009339">
    <property type="entry name" value="DUF998"/>
</dbReference>
<proteinExistence type="predicted"/>
<feature type="transmembrane region" description="Helical" evidence="1">
    <location>
        <begin position="78"/>
        <end position="98"/>
    </location>
</feature>
<protein>
    <recommendedName>
        <fullName evidence="4">DUF998 domain-containing protein</fullName>
    </recommendedName>
</protein>
<evidence type="ECO:0000313" key="3">
    <source>
        <dbReference type="Proteomes" id="UP000617531"/>
    </source>
</evidence>
<feature type="transmembrane region" description="Helical" evidence="1">
    <location>
        <begin position="7"/>
        <end position="27"/>
    </location>
</feature>